<gene>
    <name evidence="3" type="ORF">TWF694_011525</name>
</gene>
<organism evidence="3 4">
    <name type="scientific">Orbilia ellipsospora</name>
    <dbReference type="NCBI Taxonomy" id="2528407"/>
    <lineage>
        <taxon>Eukaryota</taxon>
        <taxon>Fungi</taxon>
        <taxon>Dikarya</taxon>
        <taxon>Ascomycota</taxon>
        <taxon>Pezizomycotina</taxon>
        <taxon>Orbiliomycetes</taxon>
        <taxon>Orbiliales</taxon>
        <taxon>Orbiliaceae</taxon>
        <taxon>Orbilia</taxon>
    </lineage>
</organism>
<feature type="compositionally biased region" description="Acidic residues" evidence="1">
    <location>
        <begin position="185"/>
        <end position="197"/>
    </location>
</feature>
<dbReference type="EMBL" id="JAVHJO010000009">
    <property type="protein sequence ID" value="KAK6537334.1"/>
    <property type="molecule type" value="Genomic_DNA"/>
</dbReference>
<keyword evidence="2" id="KW-0732">Signal</keyword>
<sequence length="311" mass="35621">MKFRIFIPLLLASIAPKISATSNPSCPTSLKTFDPIPEAQSSPFTERFVAYAHALSSTPWFVSFAKNLYPRVVHLFSIIKENEREYAGWSIPYPKESLYDLYNYINDRKLHCYAKKNPYQLLVALVTVTTSSGYGGMSDISDMRERFREIHGDEEELRQEAIGGVVIEEVEGTAEGVIDQQQAPDAEEEEEEEIDPAEEVDASTYFQYINTQPLLMLHAIVDNWVFQLQQIEAFAVNQFSRHEMSLLKAALDWWRMEAFGSLDRTVTLIQDAETYLREPGAFDLDDAAQYLDADAEVWVEPQRPPLNWPLY</sequence>
<feature type="chain" id="PRO_5043317494" evidence="2">
    <location>
        <begin position="21"/>
        <end position="311"/>
    </location>
</feature>
<feature type="signal peptide" evidence="2">
    <location>
        <begin position="1"/>
        <end position="20"/>
    </location>
</feature>
<name>A0AAV9X6K8_9PEZI</name>
<accession>A0AAV9X6K8</accession>
<evidence type="ECO:0000256" key="2">
    <source>
        <dbReference type="SAM" id="SignalP"/>
    </source>
</evidence>
<evidence type="ECO:0000313" key="3">
    <source>
        <dbReference type="EMBL" id="KAK6537334.1"/>
    </source>
</evidence>
<reference evidence="3 4" key="1">
    <citation type="submission" date="2019-10" db="EMBL/GenBank/DDBJ databases">
        <authorList>
            <person name="Palmer J.M."/>
        </authorList>
    </citation>
    <scope>NUCLEOTIDE SEQUENCE [LARGE SCALE GENOMIC DNA]</scope>
    <source>
        <strain evidence="3 4">TWF694</strain>
    </source>
</reference>
<proteinExistence type="predicted"/>
<keyword evidence="4" id="KW-1185">Reference proteome</keyword>
<feature type="region of interest" description="Disordered" evidence="1">
    <location>
        <begin position="176"/>
        <end position="197"/>
    </location>
</feature>
<evidence type="ECO:0000256" key="1">
    <source>
        <dbReference type="SAM" id="MobiDB-lite"/>
    </source>
</evidence>
<comment type="caution">
    <text evidence="3">The sequence shown here is derived from an EMBL/GenBank/DDBJ whole genome shotgun (WGS) entry which is preliminary data.</text>
</comment>
<protein>
    <submittedName>
        <fullName evidence="3">Uncharacterized protein</fullName>
    </submittedName>
</protein>
<evidence type="ECO:0000313" key="4">
    <source>
        <dbReference type="Proteomes" id="UP001365542"/>
    </source>
</evidence>
<dbReference type="AlphaFoldDB" id="A0AAV9X6K8"/>
<dbReference type="Proteomes" id="UP001365542">
    <property type="component" value="Unassembled WGS sequence"/>
</dbReference>